<reference evidence="1 2" key="1">
    <citation type="submission" date="2023-02" db="EMBL/GenBank/DDBJ databases">
        <title>LHISI_Scaffold_Assembly.</title>
        <authorList>
            <person name="Stuart O.P."/>
            <person name="Cleave R."/>
            <person name="Magrath M.J.L."/>
            <person name="Mikheyev A.S."/>
        </authorList>
    </citation>
    <scope>NUCLEOTIDE SEQUENCE [LARGE SCALE GENOMIC DNA]</scope>
    <source>
        <strain evidence="1">Daus_M_001</strain>
        <tissue evidence="1">Leg muscle</tissue>
    </source>
</reference>
<accession>A0ABQ9G423</accession>
<dbReference type="PANTHER" id="PTHR36688:SF1">
    <property type="entry name" value="ENDONUCLEASE_EXONUCLEASE_PHOSPHATASE DOMAIN-CONTAINING PROTEIN"/>
    <property type="match status" value="1"/>
</dbReference>
<proteinExistence type="predicted"/>
<evidence type="ECO:0008006" key="3">
    <source>
        <dbReference type="Google" id="ProtNLM"/>
    </source>
</evidence>
<dbReference type="EMBL" id="JARBHB010000015">
    <property type="protein sequence ID" value="KAJ8867205.1"/>
    <property type="molecule type" value="Genomic_DNA"/>
</dbReference>
<sequence>MQVAEKKFSKDKILSKTFRSSRNHFRIVKTKLGKAAGFDGMYPEFLVHSGPRTRSWLAELFTDMMQSNLLPKSFKLTKIVALLKPGKSADLPESYRPIALLSVTLNQVIDRIVSPEQADFRNGRCCTDQVLTLTNFIEEGFQHKLKTGVVFVDLTATYDTVWKKPTIQTLAILYATC</sequence>
<evidence type="ECO:0000313" key="2">
    <source>
        <dbReference type="Proteomes" id="UP001159363"/>
    </source>
</evidence>
<comment type="caution">
    <text evidence="1">The sequence shown here is derived from an EMBL/GenBank/DDBJ whole genome shotgun (WGS) entry which is preliminary data.</text>
</comment>
<gene>
    <name evidence="1" type="ORF">PR048_031000</name>
</gene>
<dbReference type="PANTHER" id="PTHR36688">
    <property type="entry name" value="ENDO/EXONUCLEASE/PHOSPHATASE DOMAIN-CONTAINING PROTEIN"/>
    <property type="match status" value="1"/>
</dbReference>
<name>A0ABQ9G423_9NEOP</name>
<keyword evidence="2" id="KW-1185">Reference proteome</keyword>
<dbReference type="InterPro" id="IPR052560">
    <property type="entry name" value="RdDP_mobile_element"/>
</dbReference>
<organism evidence="1 2">
    <name type="scientific">Dryococelus australis</name>
    <dbReference type="NCBI Taxonomy" id="614101"/>
    <lineage>
        <taxon>Eukaryota</taxon>
        <taxon>Metazoa</taxon>
        <taxon>Ecdysozoa</taxon>
        <taxon>Arthropoda</taxon>
        <taxon>Hexapoda</taxon>
        <taxon>Insecta</taxon>
        <taxon>Pterygota</taxon>
        <taxon>Neoptera</taxon>
        <taxon>Polyneoptera</taxon>
        <taxon>Phasmatodea</taxon>
        <taxon>Verophasmatodea</taxon>
        <taxon>Anareolatae</taxon>
        <taxon>Phasmatidae</taxon>
        <taxon>Eurycanthinae</taxon>
        <taxon>Dryococelus</taxon>
    </lineage>
</organism>
<protein>
    <recommendedName>
        <fullName evidence="3">Reverse transcriptase domain-containing protein</fullName>
    </recommendedName>
</protein>
<dbReference type="Proteomes" id="UP001159363">
    <property type="component" value="Chromosome 14"/>
</dbReference>
<evidence type="ECO:0000313" key="1">
    <source>
        <dbReference type="EMBL" id="KAJ8867205.1"/>
    </source>
</evidence>